<protein>
    <submittedName>
        <fullName evidence="1">Internal virion protein A</fullName>
    </submittedName>
</protein>
<keyword evidence="2" id="KW-1185">Reference proteome</keyword>
<dbReference type="Pfam" id="PF11090">
    <property type="entry name" value="Phage_T7_Gp13"/>
    <property type="match status" value="1"/>
</dbReference>
<gene>
    <name evidence="1" type="ORF">LILPAPAWES_46</name>
</gene>
<evidence type="ECO:0000313" key="1">
    <source>
        <dbReference type="EMBL" id="UGO47575.1"/>
    </source>
</evidence>
<proteinExistence type="predicted"/>
<reference evidence="1" key="1">
    <citation type="submission" date="2021-10" db="EMBL/GenBank/DDBJ databases">
        <authorList>
            <person name="Larson W."/>
            <person name="Thurgood T.L."/>
            <person name="Rodriguez A."/>
            <person name="Sharma R."/>
            <person name="Kruger J."/>
            <person name="Davis K."/>
            <person name="Findley J."/>
            <person name="Grose J.H."/>
        </authorList>
    </citation>
    <scope>NUCLEOTIDE SEQUENCE</scope>
</reference>
<organism evidence="1 2">
    <name type="scientific">Morganella phage vB_MmoP_Lilpapawes</name>
    <dbReference type="NCBI Taxonomy" id="2894803"/>
    <lineage>
        <taxon>Viruses</taxon>
        <taxon>Duplodnaviria</taxon>
        <taxon>Heunggongvirae</taxon>
        <taxon>Uroviricota</taxon>
        <taxon>Caudoviricetes</taxon>
        <taxon>Autographivirales</taxon>
        <taxon>Autotranscriptaviridae</taxon>
        <taxon>Studiervirinae</taxon>
        <taxon>Minipunavirus</taxon>
        <taxon>Minipunavirus lilpapawes</taxon>
    </lineage>
</organism>
<dbReference type="EMBL" id="OK499982">
    <property type="protein sequence ID" value="UGO47575.1"/>
    <property type="molecule type" value="Genomic_DNA"/>
</dbReference>
<evidence type="ECO:0000313" key="2">
    <source>
        <dbReference type="Proteomes" id="UP000827755"/>
    </source>
</evidence>
<accession>A0AAE8YPP4</accession>
<dbReference type="Proteomes" id="UP000827755">
    <property type="component" value="Segment"/>
</dbReference>
<dbReference type="InterPro" id="IPR020335">
    <property type="entry name" value="Phage_T7_Gp13"/>
</dbReference>
<sequence>MAGRVTTSGGHQVCNTLSLPTVLVLLWHYRETLLKGFYFNMYIKQTTQYDIDTFKPAHGDLLEAEALGIDPQFPEPEHCVSLVDHWNRVIAIGGNEGDRVWFVTSELIDTLSVQSKREFRRVIMEYRDKMLETYGTIFNYVYVGNHEHIRFLKSIGAVFHNDFCADGKFQLFTIGGA</sequence>
<name>A0AAE8YPP4_9CAUD</name>